<dbReference type="Proteomes" id="UP001519271">
    <property type="component" value="Unassembled WGS sequence"/>
</dbReference>
<keyword evidence="1" id="KW-0812">Transmembrane</keyword>
<dbReference type="RefSeq" id="WP_209459917.1">
    <property type="nucleotide sequence ID" value="NZ_JAGGKC010000018.1"/>
</dbReference>
<gene>
    <name evidence="2" type="ORF">J2Z34_002226</name>
</gene>
<feature type="transmembrane region" description="Helical" evidence="1">
    <location>
        <begin position="86"/>
        <end position="103"/>
    </location>
</feature>
<dbReference type="EMBL" id="JAGGKC010000018">
    <property type="protein sequence ID" value="MBP1919730.1"/>
    <property type="molecule type" value="Genomic_DNA"/>
</dbReference>
<keyword evidence="3" id="KW-1185">Reference proteome</keyword>
<accession>A0ABS4G622</accession>
<feature type="transmembrane region" description="Helical" evidence="1">
    <location>
        <begin position="62"/>
        <end position="80"/>
    </location>
</feature>
<keyword evidence="1" id="KW-0472">Membrane</keyword>
<evidence type="ECO:0000313" key="3">
    <source>
        <dbReference type="Proteomes" id="UP001519271"/>
    </source>
</evidence>
<evidence type="ECO:0000256" key="1">
    <source>
        <dbReference type="SAM" id="Phobius"/>
    </source>
</evidence>
<feature type="transmembrane region" description="Helical" evidence="1">
    <location>
        <begin position="33"/>
        <end position="55"/>
    </location>
</feature>
<name>A0ABS4G622_9CLOT</name>
<proteinExistence type="predicted"/>
<keyword evidence="1" id="KW-1133">Transmembrane helix</keyword>
<protein>
    <submittedName>
        <fullName evidence="2">F0F1-type ATP synthase assembly protein I</fullName>
    </submittedName>
</protein>
<comment type="caution">
    <text evidence="2">The sequence shown here is derived from an EMBL/GenBank/DDBJ whole genome shotgun (WGS) entry which is preliminary data.</text>
</comment>
<evidence type="ECO:0000313" key="2">
    <source>
        <dbReference type="EMBL" id="MBP1919730.1"/>
    </source>
</evidence>
<reference evidence="2 3" key="1">
    <citation type="submission" date="2021-03" db="EMBL/GenBank/DDBJ databases">
        <title>Genomic Encyclopedia of Type Strains, Phase IV (KMG-IV): sequencing the most valuable type-strain genomes for metagenomic binning, comparative biology and taxonomic classification.</title>
        <authorList>
            <person name="Goeker M."/>
        </authorList>
    </citation>
    <scope>NUCLEOTIDE SEQUENCE [LARGE SCALE GENOMIC DNA]</scope>
    <source>
        <strain evidence="2 3">DSM 6139</strain>
    </source>
</reference>
<organism evidence="2 3">
    <name type="scientific">Youngiibacter multivorans</name>
    <dbReference type="NCBI Taxonomy" id="937251"/>
    <lineage>
        <taxon>Bacteria</taxon>
        <taxon>Bacillati</taxon>
        <taxon>Bacillota</taxon>
        <taxon>Clostridia</taxon>
        <taxon>Eubacteriales</taxon>
        <taxon>Clostridiaceae</taxon>
        <taxon>Youngiibacter</taxon>
    </lineage>
</organism>
<sequence length="109" mass="11899">MNRRMKAALIGGALLGIICVVGAYIRSGFTASPIFVFSLWYNRVILGLAVGAPWIVTTRRKALLRGAILGLLVSFAFYSSTGFEDPVSFVAGILYGVILEWWLSRSAKK</sequence>